<reference evidence="5 6" key="1">
    <citation type="submission" date="2023-12" db="EMBL/GenBank/DDBJ databases">
        <title>A high-quality genome assembly for Dillenia turbinata (Dilleniales).</title>
        <authorList>
            <person name="Chanderbali A."/>
        </authorList>
    </citation>
    <scope>NUCLEOTIDE SEQUENCE [LARGE SCALE GENOMIC DNA]</scope>
    <source>
        <strain evidence="5">LSX21</strain>
        <tissue evidence="5">Leaf</tissue>
    </source>
</reference>
<comment type="subcellular location">
    <subcellularLocation>
        <location evidence="1">Chromosome</location>
    </subcellularLocation>
    <subcellularLocation>
        <location evidence="3">Nucleus</location>
    </subcellularLocation>
</comment>
<evidence type="ECO:0000256" key="2">
    <source>
        <dbReference type="ARBA" id="ARBA00023242"/>
    </source>
</evidence>
<evidence type="ECO:0000313" key="5">
    <source>
        <dbReference type="EMBL" id="KAK6912287.1"/>
    </source>
</evidence>
<organism evidence="5 6">
    <name type="scientific">Dillenia turbinata</name>
    <dbReference type="NCBI Taxonomy" id="194707"/>
    <lineage>
        <taxon>Eukaryota</taxon>
        <taxon>Viridiplantae</taxon>
        <taxon>Streptophyta</taxon>
        <taxon>Embryophyta</taxon>
        <taxon>Tracheophyta</taxon>
        <taxon>Spermatophyta</taxon>
        <taxon>Magnoliopsida</taxon>
        <taxon>eudicotyledons</taxon>
        <taxon>Gunneridae</taxon>
        <taxon>Pentapetalae</taxon>
        <taxon>Dilleniales</taxon>
        <taxon>Dilleniaceae</taxon>
        <taxon>Dillenia</taxon>
    </lineage>
</organism>
<dbReference type="Proteomes" id="UP001370490">
    <property type="component" value="Unassembled WGS sequence"/>
</dbReference>
<dbReference type="SUPFAM" id="SSF88697">
    <property type="entry name" value="PUA domain-like"/>
    <property type="match status" value="1"/>
</dbReference>
<dbReference type="AlphaFoldDB" id="A0AAN8YTN9"/>
<dbReference type="InterPro" id="IPR051357">
    <property type="entry name" value="H3K9_HMTase_SUVAR3-9"/>
</dbReference>
<dbReference type="PROSITE" id="PS51015">
    <property type="entry name" value="YDG"/>
    <property type="match status" value="1"/>
</dbReference>
<protein>
    <submittedName>
        <fullName evidence="5">SRA-YDG</fullName>
    </submittedName>
</protein>
<dbReference type="GO" id="GO:0005634">
    <property type="term" value="C:nucleus"/>
    <property type="evidence" value="ECO:0007669"/>
    <property type="project" value="UniProtKB-SubCell"/>
</dbReference>
<sequence length="195" mass="22179">MHHSIGFPISNLVDRQQIRMTKATLYPEKRFGSLPGFCYWFYAFETEYYFWHLCFSHAKMAAVGFHSHWLNGIDYMGQSYARVEMSPPFSLSFFFLMVIDILYDGYTFPLVVTIVLSGVYEDDLDDSDEIVYTGQDGNNLLGDKHQIGDQKMEHGNLALKVRFISTHGCPSLGLGHGPLIVYPSIKDVPVVFGTN</sequence>
<dbReference type="InterPro" id="IPR036987">
    <property type="entry name" value="SRA-YDG_sf"/>
</dbReference>
<dbReference type="PANTHER" id="PTHR45660:SF94">
    <property type="entry name" value="HISTONE-LYSINE N-METHYLTRANSFERASE, H3 LYSINE-9 SPECIFIC SUVH4"/>
    <property type="match status" value="1"/>
</dbReference>
<dbReference type="InterPro" id="IPR003105">
    <property type="entry name" value="SRA_YDG"/>
</dbReference>
<proteinExistence type="predicted"/>
<feature type="domain" description="YDG" evidence="4">
    <location>
        <begin position="43"/>
        <end position="195"/>
    </location>
</feature>
<evidence type="ECO:0000256" key="3">
    <source>
        <dbReference type="PROSITE-ProRule" id="PRU00358"/>
    </source>
</evidence>
<dbReference type="GO" id="GO:0005694">
    <property type="term" value="C:chromosome"/>
    <property type="evidence" value="ECO:0007669"/>
    <property type="project" value="UniProtKB-SubCell"/>
</dbReference>
<keyword evidence="2 3" id="KW-0539">Nucleus</keyword>
<dbReference type="EMBL" id="JBAMMX010000028">
    <property type="protein sequence ID" value="KAK6912287.1"/>
    <property type="molecule type" value="Genomic_DNA"/>
</dbReference>
<comment type="caution">
    <text evidence="5">The sequence shown here is derived from an EMBL/GenBank/DDBJ whole genome shotgun (WGS) entry which is preliminary data.</text>
</comment>
<accession>A0AAN8YTN9</accession>
<gene>
    <name evidence="5" type="ORF">RJ641_024380</name>
</gene>
<evidence type="ECO:0000256" key="1">
    <source>
        <dbReference type="ARBA" id="ARBA00004286"/>
    </source>
</evidence>
<evidence type="ECO:0000313" key="6">
    <source>
        <dbReference type="Proteomes" id="UP001370490"/>
    </source>
</evidence>
<dbReference type="InterPro" id="IPR015947">
    <property type="entry name" value="PUA-like_sf"/>
</dbReference>
<dbReference type="GO" id="GO:0003690">
    <property type="term" value="F:double-stranded DNA binding"/>
    <property type="evidence" value="ECO:0007669"/>
    <property type="project" value="TreeGrafter"/>
</dbReference>
<dbReference type="Pfam" id="PF02182">
    <property type="entry name" value="SAD_SRA"/>
    <property type="match status" value="1"/>
</dbReference>
<evidence type="ECO:0000259" key="4">
    <source>
        <dbReference type="PROSITE" id="PS51015"/>
    </source>
</evidence>
<dbReference type="Gene3D" id="2.30.280.10">
    <property type="entry name" value="SRA-YDG"/>
    <property type="match status" value="1"/>
</dbReference>
<dbReference type="PANTHER" id="PTHR45660">
    <property type="entry name" value="HISTONE-LYSINE N-METHYLTRANSFERASE SETMAR"/>
    <property type="match status" value="1"/>
</dbReference>
<keyword evidence="6" id="KW-1185">Reference proteome</keyword>
<dbReference type="GO" id="GO:0042054">
    <property type="term" value="F:histone methyltransferase activity"/>
    <property type="evidence" value="ECO:0007669"/>
    <property type="project" value="TreeGrafter"/>
</dbReference>
<name>A0AAN8YTN9_9MAGN</name>